<organism evidence="2 3">
    <name type="scientific">Prevotella jejuni</name>
    <dbReference type="NCBI Taxonomy" id="1177574"/>
    <lineage>
        <taxon>Bacteria</taxon>
        <taxon>Pseudomonadati</taxon>
        <taxon>Bacteroidota</taxon>
        <taxon>Bacteroidia</taxon>
        <taxon>Bacteroidales</taxon>
        <taxon>Prevotellaceae</taxon>
        <taxon>Prevotella</taxon>
    </lineage>
</organism>
<evidence type="ECO:0000256" key="1">
    <source>
        <dbReference type="SAM" id="Phobius"/>
    </source>
</evidence>
<keyword evidence="1" id="KW-0812">Transmembrane</keyword>
<evidence type="ECO:0000313" key="2">
    <source>
        <dbReference type="EMBL" id="SNR91876.1"/>
    </source>
</evidence>
<protein>
    <submittedName>
        <fullName evidence="2">Uncharacterized protein</fullName>
    </submittedName>
</protein>
<dbReference type="EMBL" id="FZNZ01000019">
    <property type="protein sequence ID" value="SNR91876.1"/>
    <property type="molecule type" value="Genomic_DNA"/>
</dbReference>
<gene>
    <name evidence="2" type="ORF">SAMN06265364_11929</name>
</gene>
<reference evidence="2 3" key="1">
    <citation type="submission" date="2017-06" db="EMBL/GenBank/DDBJ databases">
        <authorList>
            <person name="Varghese N."/>
            <person name="Submissions S."/>
        </authorList>
    </citation>
    <scope>NUCLEOTIDE SEQUENCE [LARGE SCALE GENOMIC DNA]</scope>
    <source>
        <strain evidence="2 3">DSM 26989</strain>
    </source>
</reference>
<keyword evidence="1" id="KW-0472">Membrane</keyword>
<sequence>MDGNFFFTIYKTLNSNGKVLSESSFIACSILLYLLISALFSRK</sequence>
<keyword evidence="3" id="KW-1185">Reference proteome</keyword>
<evidence type="ECO:0000313" key="3">
    <source>
        <dbReference type="Proteomes" id="UP000198427"/>
    </source>
</evidence>
<dbReference type="Proteomes" id="UP000198427">
    <property type="component" value="Unassembled WGS sequence"/>
</dbReference>
<proteinExistence type="predicted"/>
<feature type="transmembrane region" description="Helical" evidence="1">
    <location>
        <begin position="20"/>
        <end position="40"/>
    </location>
</feature>
<keyword evidence="1" id="KW-1133">Transmembrane helix</keyword>
<accession>A0AA94IUS6</accession>
<comment type="caution">
    <text evidence="2">The sequence shown here is derived from an EMBL/GenBank/DDBJ whole genome shotgun (WGS) entry which is preliminary data.</text>
</comment>
<name>A0AA94IUS6_9BACT</name>
<dbReference type="AlphaFoldDB" id="A0AA94IUS6"/>